<reference evidence="2" key="1">
    <citation type="submission" date="2019-08" db="EMBL/GenBank/DDBJ databases">
        <title>The genome of the North American firefly Photinus pyralis.</title>
        <authorList>
            <consortium name="Photinus pyralis genome working group"/>
            <person name="Fallon T.R."/>
            <person name="Sander Lower S.E."/>
            <person name="Weng J.-K."/>
        </authorList>
    </citation>
    <scope>NUCLEOTIDE SEQUENCE</scope>
    <source>
        <strain evidence="2">TRF0915ILg1</strain>
        <tissue evidence="2">Whole body</tissue>
    </source>
</reference>
<proteinExistence type="predicted"/>
<dbReference type="OrthoDB" id="6746683at2759"/>
<feature type="compositionally biased region" description="Acidic residues" evidence="1">
    <location>
        <begin position="211"/>
        <end position="220"/>
    </location>
</feature>
<evidence type="ECO:0000313" key="3">
    <source>
        <dbReference type="Proteomes" id="UP000801492"/>
    </source>
</evidence>
<feature type="region of interest" description="Disordered" evidence="1">
    <location>
        <begin position="191"/>
        <end position="220"/>
    </location>
</feature>
<name>A0A8K0CBB3_IGNLU</name>
<evidence type="ECO:0000313" key="2">
    <source>
        <dbReference type="EMBL" id="KAF2882146.1"/>
    </source>
</evidence>
<dbReference type="AlphaFoldDB" id="A0A8K0CBB3"/>
<organism evidence="2 3">
    <name type="scientific">Ignelater luminosus</name>
    <name type="common">Cucubano</name>
    <name type="synonym">Pyrophorus luminosus</name>
    <dbReference type="NCBI Taxonomy" id="2038154"/>
    <lineage>
        <taxon>Eukaryota</taxon>
        <taxon>Metazoa</taxon>
        <taxon>Ecdysozoa</taxon>
        <taxon>Arthropoda</taxon>
        <taxon>Hexapoda</taxon>
        <taxon>Insecta</taxon>
        <taxon>Pterygota</taxon>
        <taxon>Neoptera</taxon>
        <taxon>Endopterygota</taxon>
        <taxon>Coleoptera</taxon>
        <taxon>Polyphaga</taxon>
        <taxon>Elateriformia</taxon>
        <taxon>Elateroidea</taxon>
        <taxon>Elateridae</taxon>
        <taxon>Agrypninae</taxon>
        <taxon>Pyrophorini</taxon>
        <taxon>Ignelater</taxon>
    </lineage>
</organism>
<dbReference type="EMBL" id="VTPC01090649">
    <property type="protein sequence ID" value="KAF2882146.1"/>
    <property type="molecule type" value="Genomic_DNA"/>
</dbReference>
<keyword evidence="3" id="KW-1185">Reference proteome</keyword>
<dbReference type="Proteomes" id="UP000801492">
    <property type="component" value="Unassembled WGS sequence"/>
</dbReference>
<gene>
    <name evidence="2" type="ORF">ILUMI_24027</name>
</gene>
<sequence>MTSLQNICEEMEKMCGVAFTSSEQHVEMREARIKRDSIADIHTKQAQEDSDTLIVTTAIELAQQPNLVVIVGEDVDLLVIMIGRCRGVYSNVYFLKPGKGTVSPIIFSPDCKLDESIVNNILFLHAMGGCDTTSASFKVEKMRFLQTLNKNPALSKTNEIFKDPMADADAVTDAGNQRQLLEWLEEVSDCKQDVADSDSEEEFVGKTAEQSELDSESEIE</sequence>
<comment type="caution">
    <text evidence="2">The sequence shown here is derived from an EMBL/GenBank/DDBJ whole genome shotgun (WGS) entry which is preliminary data.</text>
</comment>
<protein>
    <submittedName>
        <fullName evidence="2">Uncharacterized protein</fullName>
    </submittedName>
</protein>
<accession>A0A8K0CBB3</accession>
<evidence type="ECO:0000256" key="1">
    <source>
        <dbReference type="SAM" id="MobiDB-lite"/>
    </source>
</evidence>